<dbReference type="EMBL" id="CP104013">
    <property type="protein sequence ID" value="UYP46716.1"/>
    <property type="molecule type" value="Genomic_DNA"/>
</dbReference>
<keyword evidence="3" id="KW-1185">Reference proteome</keyword>
<sequence>MSQLTCPQNTSIVNLSKVGLGLRIITIISLIILIIIC</sequence>
<name>A0ABY6HTH5_9ARCH</name>
<evidence type="ECO:0000313" key="2">
    <source>
        <dbReference type="EMBL" id="UYP46716.1"/>
    </source>
</evidence>
<feature type="transmembrane region" description="Helical" evidence="1">
    <location>
        <begin position="20"/>
        <end position="36"/>
    </location>
</feature>
<keyword evidence="1" id="KW-1133">Transmembrane helix</keyword>
<gene>
    <name evidence="2" type="ORF">NEF87_003001</name>
</gene>
<proteinExistence type="predicted"/>
<dbReference type="Proteomes" id="UP001208689">
    <property type="component" value="Chromosome"/>
</dbReference>
<keyword evidence="1" id="KW-0812">Transmembrane</keyword>
<organism evidence="2 3">
    <name type="scientific">Candidatus Lokiarchaeum ossiferum</name>
    <dbReference type="NCBI Taxonomy" id="2951803"/>
    <lineage>
        <taxon>Archaea</taxon>
        <taxon>Promethearchaeati</taxon>
        <taxon>Promethearchaeota</taxon>
        <taxon>Promethearchaeia</taxon>
        <taxon>Promethearchaeales</taxon>
        <taxon>Promethearchaeaceae</taxon>
        <taxon>Candidatus Lokiarchaeum</taxon>
    </lineage>
</organism>
<protein>
    <submittedName>
        <fullName evidence="2">Uncharacterized protein</fullName>
    </submittedName>
</protein>
<evidence type="ECO:0000313" key="3">
    <source>
        <dbReference type="Proteomes" id="UP001208689"/>
    </source>
</evidence>
<reference evidence="2" key="1">
    <citation type="submission" date="2022-09" db="EMBL/GenBank/DDBJ databases">
        <title>Actin cytoskeleton and complex cell architecture in an #Asgard archaeon.</title>
        <authorList>
            <person name="Ponce Toledo R.I."/>
            <person name="Schleper C."/>
            <person name="Rodrigues Oliveira T."/>
            <person name="Wollweber F."/>
            <person name="Xu J."/>
            <person name="Rittmann S."/>
            <person name="Klingl A."/>
            <person name="Pilhofer M."/>
        </authorList>
    </citation>
    <scope>NUCLEOTIDE SEQUENCE</scope>
    <source>
        <strain evidence="2">B-35</strain>
    </source>
</reference>
<evidence type="ECO:0000256" key="1">
    <source>
        <dbReference type="SAM" id="Phobius"/>
    </source>
</evidence>
<accession>A0ABY6HTH5</accession>
<keyword evidence="1" id="KW-0472">Membrane</keyword>